<evidence type="ECO:0000259" key="2">
    <source>
        <dbReference type="Pfam" id="PF13229"/>
    </source>
</evidence>
<protein>
    <recommendedName>
        <fullName evidence="2">Right handed beta helix domain-containing protein</fullName>
    </recommendedName>
</protein>
<keyword evidence="4" id="KW-1185">Reference proteome</keyword>
<dbReference type="PROSITE" id="PS51318">
    <property type="entry name" value="TAT"/>
    <property type="match status" value="1"/>
</dbReference>
<reference evidence="3 4" key="1">
    <citation type="submission" date="2019-03" db="EMBL/GenBank/DDBJ databases">
        <title>Genome sequence of Sphingomonas sp. 17J27-24.</title>
        <authorList>
            <person name="Kim M."/>
            <person name="Maeng S."/>
            <person name="Sathiyaraj S."/>
        </authorList>
    </citation>
    <scope>NUCLEOTIDE SEQUENCE [LARGE SCALE GENOMIC DNA]</scope>
    <source>
        <strain evidence="3 4">17J27-24</strain>
    </source>
</reference>
<name>A0A4Y8ZNT3_9SPHN</name>
<evidence type="ECO:0000313" key="4">
    <source>
        <dbReference type="Proteomes" id="UP000298213"/>
    </source>
</evidence>
<dbReference type="RefSeq" id="WP_135087822.1">
    <property type="nucleotide sequence ID" value="NZ_SPDV01000028.1"/>
</dbReference>
<dbReference type="InterPro" id="IPR011050">
    <property type="entry name" value="Pectin_lyase_fold/virulence"/>
</dbReference>
<keyword evidence="1" id="KW-0732">Signal</keyword>
<comment type="caution">
    <text evidence="3">The sequence shown here is derived from an EMBL/GenBank/DDBJ whole genome shotgun (WGS) entry which is preliminary data.</text>
</comment>
<feature type="chain" id="PRO_5021341870" description="Right handed beta helix domain-containing protein" evidence="1">
    <location>
        <begin position="27"/>
        <end position="471"/>
    </location>
</feature>
<feature type="signal peptide" evidence="1">
    <location>
        <begin position="1"/>
        <end position="26"/>
    </location>
</feature>
<dbReference type="AlphaFoldDB" id="A0A4Y8ZNT3"/>
<dbReference type="SUPFAM" id="SSF51126">
    <property type="entry name" value="Pectin lyase-like"/>
    <property type="match status" value="1"/>
</dbReference>
<dbReference type="Pfam" id="PF13229">
    <property type="entry name" value="Beta_helix"/>
    <property type="match status" value="1"/>
</dbReference>
<organism evidence="3 4">
    <name type="scientific">Sphingomonas parva</name>
    <dbReference type="NCBI Taxonomy" id="2555898"/>
    <lineage>
        <taxon>Bacteria</taxon>
        <taxon>Pseudomonadati</taxon>
        <taxon>Pseudomonadota</taxon>
        <taxon>Alphaproteobacteria</taxon>
        <taxon>Sphingomonadales</taxon>
        <taxon>Sphingomonadaceae</taxon>
        <taxon>Sphingomonas</taxon>
    </lineage>
</organism>
<dbReference type="InterPro" id="IPR006311">
    <property type="entry name" value="TAT_signal"/>
</dbReference>
<gene>
    <name evidence="3" type="ORF">E2493_13950</name>
</gene>
<accession>A0A4Y8ZNT3</accession>
<dbReference type="Gene3D" id="2.160.20.10">
    <property type="entry name" value="Single-stranded right-handed beta-helix, Pectin lyase-like"/>
    <property type="match status" value="1"/>
</dbReference>
<dbReference type="OrthoDB" id="863031at2"/>
<dbReference type="Proteomes" id="UP000298213">
    <property type="component" value="Unassembled WGS sequence"/>
</dbReference>
<proteinExistence type="predicted"/>
<evidence type="ECO:0000313" key="3">
    <source>
        <dbReference type="EMBL" id="TFI57624.1"/>
    </source>
</evidence>
<evidence type="ECO:0000256" key="1">
    <source>
        <dbReference type="SAM" id="SignalP"/>
    </source>
</evidence>
<dbReference type="InterPro" id="IPR012334">
    <property type="entry name" value="Pectin_lyas_fold"/>
</dbReference>
<dbReference type="InterPro" id="IPR039448">
    <property type="entry name" value="Beta_helix"/>
</dbReference>
<feature type="domain" description="Right handed beta helix" evidence="2">
    <location>
        <begin position="204"/>
        <end position="327"/>
    </location>
</feature>
<sequence>MIVSRRHVLQAGAAAAPVLLPALAVAAELDRLTPEMFGAKGDGVANDSAAFGRLAAAVNARGGGTIVFGAGRTYLVGAQIPAIAPGAQYAFAPVELLAFEKCTRPLVLRGNGARIKCAPNLRYGTFDRAGRPTRNSMPYVGAGELATPYRHMIRIERCSGPIEVSDLELDGSLGALQIGGEYGDTGRQIPAIGLALFDNPGSESIRNVYTHHHGQDGLYIDGVVDGPATARRITNVRSEYNGRQGCSIVGGRGYVFEDCRFNHTGKSAVVSAPGAGVDIEAEAKINRDFRFINCEFANNAGCGLVADSGDSEGAVFERCTFIGSSNWAVWPKKPRFRFHDCTIVGQVVQCHGDPDLSRATQFHNCRFRDDPKLSPTGKLWASGGANACADLGANSTNIAFIGCDFALTHELVLPWSWHALYRDCRMSQRSKQQAYPKGTYSGRNVINANVDLYGTKFLGPTILNGTEVPRS</sequence>
<dbReference type="EMBL" id="SPDV01000028">
    <property type="protein sequence ID" value="TFI57624.1"/>
    <property type="molecule type" value="Genomic_DNA"/>
</dbReference>